<dbReference type="AlphaFoldDB" id="A0A0M4SNH8"/>
<name>A0A0M4SNH8_9NOSO</name>
<dbReference type="PATRIC" id="fig|224013.5.peg.5138"/>
<feature type="compositionally biased region" description="Pro residues" evidence="1">
    <location>
        <begin position="223"/>
        <end position="240"/>
    </location>
</feature>
<reference evidence="3" key="1">
    <citation type="submission" date="2015-07" db="EMBL/GenBank/DDBJ databases">
        <title>Genome Of Nitrogen-Fixing Cyanobacterium Nostoc piscinale CENA21 From Solimoes/Amazon River Floodplain Sediments And Comparative Genomics To Uncover Biosynthetic Natural Products Potential.</title>
        <authorList>
            <person name="Leao T.F."/>
            <person name="Leao P.N."/>
            <person name="Guimaraes P.I."/>
            <person name="de Melo A.G.C."/>
            <person name="Ramos R.T.J."/>
            <person name="Silva A."/>
            <person name="Fiore M.F."/>
            <person name="Schneider M.P.C."/>
        </authorList>
    </citation>
    <scope>NUCLEOTIDE SEQUENCE [LARGE SCALE GENOMIC DNA]</scope>
    <source>
        <strain evidence="3">CENA21</strain>
    </source>
</reference>
<dbReference type="InterPro" id="IPR005498">
    <property type="entry name" value="T4SS_VirB10/TraB/TrbI"/>
</dbReference>
<dbReference type="Pfam" id="PF03743">
    <property type="entry name" value="TrbI"/>
    <property type="match status" value="1"/>
</dbReference>
<keyword evidence="3" id="KW-1185">Reference proteome</keyword>
<proteinExistence type="predicted"/>
<reference evidence="2 3" key="2">
    <citation type="journal article" date="2016" name="Genome Announc.">
        <title>Draft Genome Sequence of the N2-Fixing Cyanobacterium Nostoc piscinale CENA21, Isolated from the Brazilian Amazon Floodplain.</title>
        <authorList>
            <person name="Leao T."/>
            <person name="Guimaraes P.I."/>
            <person name="de Melo A.G."/>
            <person name="Ramos R.T."/>
            <person name="Leao P.N."/>
            <person name="Silva A."/>
            <person name="Fiore M.F."/>
            <person name="Schneider M.P."/>
        </authorList>
    </citation>
    <scope>NUCLEOTIDE SEQUENCE [LARGE SCALE GENOMIC DNA]</scope>
    <source>
        <strain evidence="2 3">CENA21</strain>
    </source>
</reference>
<dbReference type="OrthoDB" id="529757at2"/>
<evidence type="ECO:0000313" key="2">
    <source>
        <dbReference type="EMBL" id="ALF54810.1"/>
    </source>
</evidence>
<gene>
    <name evidence="2" type="ORF">ACX27_21420</name>
</gene>
<feature type="region of interest" description="Disordered" evidence="1">
    <location>
        <begin position="219"/>
        <end position="243"/>
    </location>
</feature>
<accession>A0A0M4SNH8</accession>
<dbReference type="RefSeq" id="WP_062295384.1">
    <property type="nucleotide sequence ID" value="NZ_CP012036.1"/>
</dbReference>
<feature type="region of interest" description="Disordered" evidence="1">
    <location>
        <begin position="259"/>
        <end position="306"/>
    </location>
</feature>
<dbReference type="EMBL" id="CP012036">
    <property type="protein sequence ID" value="ALF54810.1"/>
    <property type="molecule type" value="Genomic_DNA"/>
</dbReference>
<feature type="compositionally biased region" description="Polar residues" evidence="1">
    <location>
        <begin position="1"/>
        <end position="18"/>
    </location>
</feature>
<feature type="region of interest" description="Disordered" evidence="1">
    <location>
        <begin position="1"/>
        <end position="32"/>
    </location>
</feature>
<dbReference type="KEGG" id="npz:ACX27_21420"/>
<feature type="compositionally biased region" description="Polar residues" evidence="1">
    <location>
        <begin position="296"/>
        <end position="306"/>
    </location>
</feature>
<organism evidence="2 3">
    <name type="scientific">Nostoc piscinale CENA21</name>
    <dbReference type="NCBI Taxonomy" id="224013"/>
    <lineage>
        <taxon>Bacteria</taxon>
        <taxon>Bacillati</taxon>
        <taxon>Cyanobacteriota</taxon>
        <taxon>Cyanophyceae</taxon>
        <taxon>Nostocales</taxon>
        <taxon>Nostocaceae</taxon>
        <taxon>Nostoc</taxon>
    </lineage>
</organism>
<dbReference type="STRING" id="224013.ACX27_21420"/>
<protein>
    <submittedName>
        <fullName evidence="2">Uncharacterized protein</fullName>
    </submittedName>
</protein>
<feature type="compositionally biased region" description="Basic and acidic residues" evidence="1">
    <location>
        <begin position="19"/>
        <end position="32"/>
    </location>
</feature>
<feature type="region of interest" description="Disordered" evidence="1">
    <location>
        <begin position="108"/>
        <end position="133"/>
    </location>
</feature>
<dbReference type="Proteomes" id="UP000062645">
    <property type="component" value="Chromosome"/>
</dbReference>
<evidence type="ECO:0000256" key="1">
    <source>
        <dbReference type="SAM" id="MobiDB-lite"/>
    </source>
</evidence>
<evidence type="ECO:0000313" key="3">
    <source>
        <dbReference type="Proteomes" id="UP000062645"/>
    </source>
</evidence>
<feature type="compositionally biased region" description="Polar residues" evidence="1">
    <location>
        <begin position="259"/>
        <end position="268"/>
    </location>
</feature>
<sequence>MTSYSISSEIHPQGLTNRTHSDSQKHAESSDWESKIARLVGFEEESKTVNVEATEELDIPEALIEEPQEVKTTQPLSSNPFAKLTLVGSATLVVVLLAGGFLSQIMSGGGQKSATRPVSVPTPAATNTAPRQQDLEQQIEDLKTKLALAEQADDVAASQQSLRNPVRLVSSVDSRPNRTAIRNVRPAVQAPAQVVYVPRQVNPPLARPAVVPPVIPETRSVPDLPPPQAVVTTPPAPPDPLQEWSKLAKLGSYGQVSTTGTSGVNISQVPPVDNNRVTSPEVTPPETQPQPQTNPGLGTTQTQGPKTVAVGTSTKAVVATAIFGETTRTRGNDKDDDEDKNVFVIQLKQPLKSIDGQVAIPAKTELLAEIKSLSEQGLLQLNVTKIVSQKDGVLTETTLPKNAIIIRGVKGRPLIANKFPNASGSIASMDLGLFVLGGIGKAAELFNRTEAQVVTTTATGTIVSNTNPRRNILAGVLEGGFNSVIPQISQRNQQAIAQLTQQTNVWFIAAGKEVEVYVNQQLQF</sequence>